<accession>A0AB73T9R4</accession>
<organism evidence="2 3">
    <name type="scientific">Murimonas intestini</name>
    <dbReference type="NCBI Taxonomy" id="1337051"/>
    <lineage>
        <taxon>Bacteria</taxon>
        <taxon>Bacillati</taxon>
        <taxon>Bacillota</taxon>
        <taxon>Clostridia</taxon>
        <taxon>Lachnospirales</taxon>
        <taxon>Lachnospiraceae</taxon>
        <taxon>Murimonas</taxon>
    </lineage>
</organism>
<gene>
    <name evidence="2" type="ORF">C7383_101380</name>
</gene>
<keyword evidence="3" id="KW-1185">Reference proteome</keyword>
<dbReference type="EMBL" id="QGGY01000001">
    <property type="protein sequence ID" value="PWJ79003.1"/>
    <property type="molecule type" value="Genomic_DNA"/>
</dbReference>
<dbReference type="RefSeq" id="WP_109624435.1">
    <property type="nucleotide sequence ID" value="NZ_CABJAT010000001.1"/>
</dbReference>
<reference evidence="2 3" key="1">
    <citation type="submission" date="2018-05" db="EMBL/GenBank/DDBJ databases">
        <authorList>
            <person name="Goeker M."/>
            <person name="Huntemann M."/>
            <person name="Clum A."/>
            <person name="Pillay M."/>
            <person name="Palaniappan K."/>
            <person name="Varghese N."/>
            <person name="Mikhailova N."/>
            <person name="Stamatis D."/>
            <person name="Reddy T."/>
            <person name="Daum C."/>
            <person name="Shapiro N."/>
            <person name="Ivanova N."/>
            <person name="Kyrpides N."/>
            <person name="Woyke T."/>
        </authorList>
    </citation>
    <scope>NUCLEOTIDE SEQUENCE [LARGE SCALE GENOMIC DNA]</scope>
    <source>
        <strain evidence="2 3">DSM 26524</strain>
    </source>
</reference>
<evidence type="ECO:0000313" key="2">
    <source>
        <dbReference type="EMBL" id="PWJ79003.1"/>
    </source>
</evidence>
<name>A0AB73T9R4_9FIRM</name>
<dbReference type="AlphaFoldDB" id="A0AB73T9R4"/>
<evidence type="ECO:0000256" key="1">
    <source>
        <dbReference type="SAM" id="MobiDB-lite"/>
    </source>
</evidence>
<sequence length="155" mass="17107">MDEEAMPFTALDKIAGGEQLQMLKAMLPYLGGKNQRFFAVFIKVIEIQNILSFFNSSGEMSIHTQSEGKFSMTDMLDDIKNYAGKSQRENIEQAMSMIQIMSMMNAFTDGGSSPEDMMSAFLSPEQQAMFSAYESMFTPDASEGGEGGGSEKEQP</sequence>
<evidence type="ECO:0000313" key="3">
    <source>
        <dbReference type="Proteomes" id="UP000245412"/>
    </source>
</evidence>
<comment type="caution">
    <text evidence="2">The sequence shown here is derived from an EMBL/GenBank/DDBJ whole genome shotgun (WGS) entry which is preliminary data.</text>
</comment>
<protein>
    <submittedName>
        <fullName evidence="2">Uncharacterized protein</fullName>
    </submittedName>
</protein>
<feature type="region of interest" description="Disordered" evidence="1">
    <location>
        <begin position="136"/>
        <end position="155"/>
    </location>
</feature>
<proteinExistence type="predicted"/>
<dbReference type="Proteomes" id="UP000245412">
    <property type="component" value="Unassembled WGS sequence"/>
</dbReference>